<proteinExistence type="predicted"/>
<name>A0A1H1KSI9_9MICO</name>
<evidence type="ECO:0000313" key="1">
    <source>
        <dbReference type="EMBL" id="SDR65077.1"/>
    </source>
</evidence>
<dbReference type="RefSeq" id="WP_092664485.1">
    <property type="nucleotide sequence ID" value="NZ_LT629734.1"/>
</dbReference>
<accession>A0A1H1KSI9</accession>
<dbReference type="Proteomes" id="UP000199649">
    <property type="component" value="Chromosome I"/>
</dbReference>
<dbReference type="EMBL" id="LT629734">
    <property type="protein sequence ID" value="SDS59023.1"/>
    <property type="molecule type" value="Genomic_DNA"/>
</dbReference>
<reference evidence="3" key="1">
    <citation type="submission" date="2016-10" db="EMBL/GenBank/DDBJ databases">
        <authorList>
            <person name="Varghese N."/>
            <person name="Submissions S."/>
        </authorList>
    </citation>
    <scope>NUCLEOTIDE SEQUENCE [LARGE SCALE GENOMIC DNA]</scope>
    <source>
        <strain evidence="3">DSM 22965</strain>
    </source>
</reference>
<reference evidence="1" key="2">
    <citation type="submission" date="2016-10" db="EMBL/GenBank/DDBJ databases">
        <authorList>
            <person name="de Groot N.N."/>
        </authorList>
    </citation>
    <scope>NUCLEOTIDE SEQUENCE [LARGE SCALE GENOMIC DNA]</scope>
    <source>
        <strain evidence="1">DSM 22965</strain>
    </source>
</reference>
<organism evidence="1 3">
    <name type="scientific">Agrococcus carbonis</name>
    <dbReference type="NCBI Taxonomy" id="684552"/>
    <lineage>
        <taxon>Bacteria</taxon>
        <taxon>Bacillati</taxon>
        <taxon>Actinomycetota</taxon>
        <taxon>Actinomycetes</taxon>
        <taxon>Micrococcales</taxon>
        <taxon>Microbacteriaceae</taxon>
        <taxon>Agrococcus</taxon>
    </lineage>
</organism>
<gene>
    <name evidence="1" type="ORF">SAMN04489719_0005</name>
    <name evidence="2" type="ORF">SAMN04489719_2662</name>
</gene>
<dbReference type="AlphaFoldDB" id="A0A1H1KSI9"/>
<keyword evidence="3" id="KW-1185">Reference proteome</keyword>
<dbReference type="STRING" id="684552.SAMN04489719_0005"/>
<sequence>MKVQLLHLDDCPNTADAEARTRRALDTLAVTDVPVESVTIRTEAEATSNRFGGSPTIQVNEADLFPATPVRGLACQIYATEKGFAGAPTQEQLEEAMRDRL</sequence>
<evidence type="ECO:0000313" key="3">
    <source>
        <dbReference type="Proteomes" id="UP000199649"/>
    </source>
</evidence>
<dbReference type="OrthoDB" id="7185309at2"/>
<dbReference type="EMBL" id="LT629734">
    <property type="protein sequence ID" value="SDR65077.1"/>
    <property type="molecule type" value="Genomic_DNA"/>
</dbReference>
<evidence type="ECO:0008006" key="4">
    <source>
        <dbReference type="Google" id="ProtNLM"/>
    </source>
</evidence>
<protein>
    <recommendedName>
        <fullName evidence="4">Thioredoxin family protein</fullName>
    </recommendedName>
</protein>
<evidence type="ECO:0000313" key="2">
    <source>
        <dbReference type="EMBL" id="SDS59023.1"/>
    </source>
</evidence>